<dbReference type="GO" id="GO:0004364">
    <property type="term" value="F:glutathione transferase activity"/>
    <property type="evidence" value="ECO:0007669"/>
    <property type="project" value="TreeGrafter"/>
</dbReference>
<dbReference type="SUPFAM" id="SSF52833">
    <property type="entry name" value="Thioredoxin-like"/>
    <property type="match status" value="1"/>
</dbReference>
<dbReference type="OrthoDB" id="4951845at2759"/>
<dbReference type="Gene3D" id="1.20.1050.10">
    <property type="match status" value="1"/>
</dbReference>
<evidence type="ECO:0000313" key="4">
    <source>
        <dbReference type="Proteomes" id="UP000192578"/>
    </source>
</evidence>
<dbReference type="Gene3D" id="3.40.30.10">
    <property type="entry name" value="Glutaredoxin"/>
    <property type="match status" value="2"/>
</dbReference>
<dbReference type="InterPro" id="IPR050983">
    <property type="entry name" value="GST_Omega/HSP26"/>
</dbReference>
<dbReference type="GO" id="GO:0005737">
    <property type="term" value="C:cytoplasm"/>
    <property type="evidence" value="ECO:0007669"/>
    <property type="project" value="TreeGrafter"/>
</dbReference>
<sequence length="189" mass="21595">MVHGDTKCFSADSDSIRILALKIETHPVLRPPDNFVRPPGLGKVPLLQEPNGNLIYESLILSQYIDDRFDNGVSFLTNTAWLSSEEGQDDIKALIAGLLEVEAFLVNKLFPGAQIGFVDVMIWHWLSRFGNLQLNRSIHIPEEKYPKIIAWRERMYAISFIKSCTYPLDLLRRFSADYIKGHLNYDEGL</sequence>
<comment type="caution">
    <text evidence="3">The sequence shown here is derived from an EMBL/GenBank/DDBJ whole genome shotgun (WGS) entry which is preliminary data.</text>
</comment>
<organism evidence="3 4">
    <name type="scientific">Hypsibius exemplaris</name>
    <name type="common">Freshwater tardigrade</name>
    <dbReference type="NCBI Taxonomy" id="2072580"/>
    <lineage>
        <taxon>Eukaryota</taxon>
        <taxon>Metazoa</taxon>
        <taxon>Ecdysozoa</taxon>
        <taxon>Tardigrada</taxon>
        <taxon>Eutardigrada</taxon>
        <taxon>Parachela</taxon>
        <taxon>Hypsibioidea</taxon>
        <taxon>Hypsibiidae</taxon>
        <taxon>Hypsibius</taxon>
    </lineage>
</organism>
<dbReference type="PROSITE" id="PS50405">
    <property type="entry name" value="GST_CTER"/>
    <property type="match status" value="1"/>
</dbReference>
<dbReference type="PANTHER" id="PTHR43968:SF6">
    <property type="entry name" value="GLUTATHIONE S-TRANSFERASE OMEGA"/>
    <property type="match status" value="1"/>
</dbReference>
<protein>
    <recommendedName>
        <fullName evidence="2">GST C-terminal domain-containing protein</fullName>
    </recommendedName>
</protein>
<dbReference type="InterPro" id="IPR036249">
    <property type="entry name" value="Thioredoxin-like_sf"/>
</dbReference>
<dbReference type="EMBL" id="MTYJ01000013">
    <property type="protein sequence ID" value="OQV23172.1"/>
    <property type="molecule type" value="Genomic_DNA"/>
</dbReference>
<comment type="similarity">
    <text evidence="1">Belongs to the GST superfamily. Omega family.</text>
</comment>
<dbReference type="PANTHER" id="PTHR43968">
    <property type="match status" value="1"/>
</dbReference>
<dbReference type="GO" id="GO:0045174">
    <property type="term" value="F:glutathione dehydrogenase (ascorbate) activity"/>
    <property type="evidence" value="ECO:0007669"/>
    <property type="project" value="TreeGrafter"/>
</dbReference>
<dbReference type="InterPro" id="IPR010987">
    <property type="entry name" value="Glutathione-S-Trfase_C-like"/>
</dbReference>
<dbReference type="InterPro" id="IPR004045">
    <property type="entry name" value="Glutathione_S-Trfase_N"/>
</dbReference>
<feature type="domain" description="GST C-terminal" evidence="2">
    <location>
        <begin position="51"/>
        <end position="178"/>
    </location>
</feature>
<gene>
    <name evidence="3" type="ORF">BV898_02906</name>
</gene>
<dbReference type="SUPFAM" id="SSF47616">
    <property type="entry name" value="GST C-terminal domain-like"/>
    <property type="match status" value="1"/>
</dbReference>
<dbReference type="AlphaFoldDB" id="A0A1W0X781"/>
<name>A0A1W0X781_HYPEX</name>
<evidence type="ECO:0000259" key="2">
    <source>
        <dbReference type="PROSITE" id="PS50405"/>
    </source>
</evidence>
<dbReference type="Proteomes" id="UP000192578">
    <property type="component" value="Unassembled WGS sequence"/>
</dbReference>
<keyword evidence="4" id="KW-1185">Reference proteome</keyword>
<proteinExistence type="inferred from homology"/>
<dbReference type="InterPro" id="IPR036282">
    <property type="entry name" value="Glutathione-S-Trfase_C_sf"/>
</dbReference>
<reference evidence="4" key="1">
    <citation type="submission" date="2017-01" db="EMBL/GenBank/DDBJ databases">
        <title>Comparative genomics of anhydrobiosis in the tardigrade Hypsibius dujardini.</title>
        <authorList>
            <person name="Yoshida Y."/>
            <person name="Koutsovoulos G."/>
            <person name="Laetsch D."/>
            <person name="Stevens L."/>
            <person name="Kumar S."/>
            <person name="Horikawa D."/>
            <person name="Ishino K."/>
            <person name="Komine S."/>
            <person name="Tomita M."/>
            <person name="Blaxter M."/>
            <person name="Arakawa K."/>
        </authorList>
    </citation>
    <scope>NUCLEOTIDE SEQUENCE [LARGE SCALE GENOMIC DNA]</scope>
    <source>
        <strain evidence="4">Z151</strain>
    </source>
</reference>
<dbReference type="Pfam" id="PF13417">
    <property type="entry name" value="GST_N_3"/>
    <property type="match status" value="1"/>
</dbReference>
<dbReference type="GO" id="GO:0006749">
    <property type="term" value="P:glutathione metabolic process"/>
    <property type="evidence" value="ECO:0007669"/>
    <property type="project" value="TreeGrafter"/>
</dbReference>
<evidence type="ECO:0000313" key="3">
    <source>
        <dbReference type="EMBL" id="OQV23172.1"/>
    </source>
</evidence>
<accession>A0A1W0X781</accession>
<evidence type="ECO:0000256" key="1">
    <source>
        <dbReference type="ARBA" id="ARBA00011067"/>
    </source>
</evidence>